<feature type="compositionally biased region" description="Polar residues" evidence="1">
    <location>
        <begin position="71"/>
        <end position="84"/>
    </location>
</feature>
<proteinExistence type="predicted"/>
<accession>A0A8D9B5F1</accession>
<evidence type="ECO:0000313" key="2">
    <source>
        <dbReference type="EMBL" id="CAG6778924.1"/>
    </source>
</evidence>
<dbReference type="AlphaFoldDB" id="A0A8D9B5F1"/>
<protein>
    <submittedName>
        <fullName evidence="2">Uncharacterized protein</fullName>
    </submittedName>
</protein>
<feature type="region of interest" description="Disordered" evidence="1">
    <location>
        <begin position="70"/>
        <end position="95"/>
    </location>
</feature>
<organism evidence="2">
    <name type="scientific">Cacopsylla melanoneura</name>
    <dbReference type="NCBI Taxonomy" id="428564"/>
    <lineage>
        <taxon>Eukaryota</taxon>
        <taxon>Metazoa</taxon>
        <taxon>Ecdysozoa</taxon>
        <taxon>Arthropoda</taxon>
        <taxon>Hexapoda</taxon>
        <taxon>Insecta</taxon>
        <taxon>Pterygota</taxon>
        <taxon>Neoptera</taxon>
        <taxon>Paraneoptera</taxon>
        <taxon>Hemiptera</taxon>
        <taxon>Sternorrhyncha</taxon>
        <taxon>Psylloidea</taxon>
        <taxon>Psyllidae</taxon>
        <taxon>Psyllinae</taxon>
        <taxon>Cacopsylla</taxon>
    </lineage>
</organism>
<sequence>MMQWRIPIVKDTLTWPRSCQSPRHNPHRDLPRKLTTSHSLIFAPTDVRTISAPTTLPTLKSGLKRFKPAFSKTNQTSGLPSVRQSDLGPAFNKTNNQTIDKPLVIQQI</sequence>
<name>A0A8D9B5F1_9HEMI</name>
<reference evidence="2" key="1">
    <citation type="submission" date="2021-05" db="EMBL/GenBank/DDBJ databases">
        <authorList>
            <person name="Alioto T."/>
            <person name="Alioto T."/>
            <person name="Gomez Garrido J."/>
        </authorList>
    </citation>
    <scope>NUCLEOTIDE SEQUENCE</scope>
</reference>
<dbReference type="EMBL" id="HBUF01611939">
    <property type="protein sequence ID" value="CAG6778924.1"/>
    <property type="molecule type" value="Transcribed_RNA"/>
</dbReference>
<evidence type="ECO:0000256" key="1">
    <source>
        <dbReference type="SAM" id="MobiDB-lite"/>
    </source>
</evidence>